<reference evidence="2" key="1">
    <citation type="submission" date="2022-07" db="EMBL/GenBank/DDBJ databases">
        <title>Parvularcula maris sp. nov., an algicidal bacterium isolated from seawater.</title>
        <authorList>
            <person name="Li F."/>
        </authorList>
    </citation>
    <scope>NUCLEOTIDE SEQUENCE</scope>
    <source>
        <strain evidence="2">BGMRC 0090</strain>
    </source>
</reference>
<gene>
    <name evidence="2" type="ORF">NOG11_03935</name>
</gene>
<organism evidence="2 3">
    <name type="scientific">Parvularcula maris</name>
    <dbReference type="NCBI Taxonomy" id="2965077"/>
    <lineage>
        <taxon>Bacteria</taxon>
        <taxon>Pseudomonadati</taxon>
        <taxon>Pseudomonadota</taxon>
        <taxon>Alphaproteobacteria</taxon>
        <taxon>Parvularculales</taxon>
        <taxon>Parvularculaceae</taxon>
        <taxon>Parvularcula</taxon>
    </lineage>
</organism>
<comment type="caution">
    <text evidence="2">The sequence shown here is derived from an EMBL/GenBank/DDBJ whole genome shotgun (WGS) entry which is preliminary data.</text>
</comment>
<accession>A0A9X2RH45</accession>
<dbReference type="EMBL" id="JANIBC010000002">
    <property type="protein sequence ID" value="MCQ8184530.1"/>
    <property type="molecule type" value="Genomic_DNA"/>
</dbReference>
<sequence>MFKQIVAAAAALGVMSGAANAAFIDGMDVGETGPFDLFVGNTFNDTGFLFGSEGEQTIQYDFVPNAIGGGALNFDVSFSATAASGLLEVLLVSANGTSSALDIEEGGSVDSGTINFDDFNTADAFSVIVTAGAFTGTIPFTLTVVAGESTADQVVPVPGAGILLATAIGGFAAARRRRNAA</sequence>
<dbReference type="InterPro" id="IPR013424">
    <property type="entry name" value="Ice-binding_C"/>
</dbReference>
<evidence type="ECO:0000256" key="1">
    <source>
        <dbReference type="SAM" id="SignalP"/>
    </source>
</evidence>
<name>A0A9X2RH45_9PROT</name>
<dbReference type="Proteomes" id="UP001142610">
    <property type="component" value="Unassembled WGS sequence"/>
</dbReference>
<dbReference type="RefSeq" id="WP_256618365.1">
    <property type="nucleotide sequence ID" value="NZ_JANIBC010000002.1"/>
</dbReference>
<keyword evidence="1" id="KW-0732">Signal</keyword>
<evidence type="ECO:0000313" key="2">
    <source>
        <dbReference type="EMBL" id="MCQ8184530.1"/>
    </source>
</evidence>
<proteinExistence type="predicted"/>
<feature type="chain" id="PRO_5040820015" evidence="1">
    <location>
        <begin position="22"/>
        <end position="181"/>
    </location>
</feature>
<dbReference type="NCBIfam" id="TIGR02595">
    <property type="entry name" value="PEP_CTERM"/>
    <property type="match status" value="1"/>
</dbReference>
<dbReference type="AlphaFoldDB" id="A0A9X2RH45"/>
<evidence type="ECO:0000313" key="3">
    <source>
        <dbReference type="Proteomes" id="UP001142610"/>
    </source>
</evidence>
<feature type="signal peptide" evidence="1">
    <location>
        <begin position="1"/>
        <end position="21"/>
    </location>
</feature>
<protein>
    <submittedName>
        <fullName evidence="2">PEP-CTERM sorting domain-containing protein</fullName>
    </submittedName>
</protein>
<keyword evidence="3" id="KW-1185">Reference proteome</keyword>